<comment type="caution">
    <text evidence="8">The sequence shown here is derived from an EMBL/GenBank/DDBJ whole genome shotgun (WGS) entry which is preliminary data.</text>
</comment>
<keyword evidence="9" id="KW-1185">Reference proteome</keyword>
<sequence>MKNTRPKTLPMSLLVILLAFFLGASKASADSLHLAVASNFIAPIKQLAPVFEKETGHTLRLSFGSSGKFFAQIQNNAPYDIFLSADTQKPLALVSHQLALPESIAIYAKGQLALWSMTPLRAPSLQALLQDAKRIAIANPKLAPYGKAAVESMTNLSMWEQSQTKLVQGENIGQTYQFTYSQNADLGFVALSQVIAKPNLGYVRNLPSELYNEIQQAGVILSRSRNIELAQTFMAFLMRTDIQARIAQFGYATE</sequence>
<evidence type="ECO:0000313" key="8">
    <source>
        <dbReference type="EMBL" id="NLQ18249.1"/>
    </source>
</evidence>
<dbReference type="NCBIfam" id="TIGR01256">
    <property type="entry name" value="modA"/>
    <property type="match status" value="1"/>
</dbReference>
<comment type="subunit">
    <text evidence="5">The complex is composed of two ATP-binding proteins (ModC), two transmembrane proteins (ModB) and a solute-binding protein (ModA).</text>
</comment>
<evidence type="ECO:0000256" key="7">
    <source>
        <dbReference type="SAM" id="SignalP"/>
    </source>
</evidence>
<keyword evidence="3 6" id="KW-0479">Metal-binding</keyword>
<gene>
    <name evidence="8" type="primary">modA</name>
    <name evidence="8" type="ORF">HGG82_11525</name>
</gene>
<accession>A0A847QYR2</accession>
<evidence type="ECO:0000313" key="9">
    <source>
        <dbReference type="Proteomes" id="UP000586067"/>
    </source>
</evidence>
<dbReference type="CDD" id="cd13539">
    <property type="entry name" value="PBP2_AvModA"/>
    <property type="match status" value="1"/>
</dbReference>
<dbReference type="Proteomes" id="UP000586067">
    <property type="component" value="Unassembled WGS sequence"/>
</dbReference>
<comment type="similarity">
    <text evidence="1">Belongs to the bacterial solute-binding protein ModA family.</text>
</comment>
<dbReference type="EMBL" id="JABAEK010000011">
    <property type="protein sequence ID" value="NLQ18249.1"/>
    <property type="molecule type" value="Genomic_DNA"/>
</dbReference>
<name>A0A847QYR2_9GAMM</name>
<evidence type="ECO:0000256" key="6">
    <source>
        <dbReference type="PIRSR" id="PIRSR004846-1"/>
    </source>
</evidence>
<keyword evidence="2 6" id="KW-0500">Molybdenum</keyword>
<dbReference type="PANTHER" id="PTHR30632">
    <property type="entry name" value="MOLYBDATE-BINDING PERIPLASMIC PROTEIN"/>
    <property type="match status" value="1"/>
</dbReference>
<proteinExistence type="inferred from homology"/>
<dbReference type="PIRSF" id="PIRSF004846">
    <property type="entry name" value="ModA"/>
    <property type="match status" value="1"/>
</dbReference>
<dbReference type="GO" id="GO:0046872">
    <property type="term" value="F:metal ion binding"/>
    <property type="evidence" value="ECO:0007669"/>
    <property type="project" value="UniProtKB-KW"/>
</dbReference>
<feature type="chain" id="PRO_5032396048" evidence="7">
    <location>
        <begin position="30"/>
        <end position="254"/>
    </location>
</feature>
<protein>
    <submittedName>
        <fullName evidence="8">Molybdate ABC transporter substrate-binding protein</fullName>
    </submittedName>
</protein>
<evidence type="ECO:0000256" key="4">
    <source>
        <dbReference type="ARBA" id="ARBA00022729"/>
    </source>
</evidence>
<feature type="signal peptide" evidence="7">
    <location>
        <begin position="1"/>
        <end position="29"/>
    </location>
</feature>
<dbReference type="GO" id="GO:0015689">
    <property type="term" value="P:molybdate ion transport"/>
    <property type="evidence" value="ECO:0007669"/>
    <property type="project" value="InterPro"/>
</dbReference>
<dbReference type="Gene3D" id="3.40.190.10">
    <property type="entry name" value="Periplasmic binding protein-like II"/>
    <property type="match status" value="2"/>
</dbReference>
<reference evidence="8 9" key="1">
    <citation type="submission" date="2020-04" db="EMBL/GenBank/DDBJ databases">
        <title>Marinomonas sp. M1K-6 isolated from the deep seawater of the Mariana Trench.</title>
        <authorList>
            <person name="Li Y."/>
        </authorList>
    </citation>
    <scope>NUCLEOTIDE SEQUENCE [LARGE SCALE GENOMIC DNA]</scope>
    <source>
        <strain evidence="8 9">M1K-6</strain>
    </source>
</reference>
<evidence type="ECO:0000256" key="2">
    <source>
        <dbReference type="ARBA" id="ARBA00022505"/>
    </source>
</evidence>
<dbReference type="SUPFAM" id="SSF53850">
    <property type="entry name" value="Periplasmic binding protein-like II"/>
    <property type="match status" value="1"/>
</dbReference>
<evidence type="ECO:0000256" key="5">
    <source>
        <dbReference type="ARBA" id="ARBA00062515"/>
    </source>
</evidence>
<evidence type="ECO:0000256" key="3">
    <source>
        <dbReference type="ARBA" id="ARBA00022723"/>
    </source>
</evidence>
<feature type="binding site" evidence="6">
    <location>
        <position position="66"/>
    </location>
    <ligand>
        <name>molybdate</name>
        <dbReference type="ChEBI" id="CHEBI:36264"/>
    </ligand>
</feature>
<dbReference type="GO" id="GO:1901359">
    <property type="term" value="F:tungstate binding"/>
    <property type="evidence" value="ECO:0007669"/>
    <property type="project" value="UniProtKB-ARBA"/>
</dbReference>
<dbReference type="GO" id="GO:0030973">
    <property type="term" value="F:molybdate ion binding"/>
    <property type="evidence" value="ECO:0007669"/>
    <property type="project" value="InterPro"/>
</dbReference>
<keyword evidence="4 7" id="KW-0732">Signal</keyword>
<feature type="binding site" evidence="6">
    <location>
        <position position="172"/>
    </location>
    <ligand>
        <name>molybdate</name>
        <dbReference type="ChEBI" id="CHEBI:36264"/>
    </ligand>
</feature>
<dbReference type="FunFam" id="3.40.190.10:FF:000035">
    <property type="entry name" value="Molybdate ABC transporter substrate-binding protein"/>
    <property type="match status" value="1"/>
</dbReference>
<dbReference type="InterPro" id="IPR005950">
    <property type="entry name" value="ModA"/>
</dbReference>
<dbReference type="Pfam" id="PF13531">
    <property type="entry name" value="SBP_bac_11"/>
    <property type="match status" value="1"/>
</dbReference>
<dbReference type="InterPro" id="IPR050682">
    <property type="entry name" value="ModA/WtpA"/>
</dbReference>
<dbReference type="AlphaFoldDB" id="A0A847QYR2"/>
<dbReference type="PANTHER" id="PTHR30632:SF14">
    <property type="entry name" value="TUNGSTATE_MOLYBDATE_CHROMATE-BINDING PROTEIN MODA"/>
    <property type="match status" value="1"/>
</dbReference>
<dbReference type="InterPro" id="IPR044084">
    <property type="entry name" value="AvModA-like_subst-bd"/>
</dbReference>
<organism evidence="8 9">
    <name type="scientific">Marinomonas profundi</name>
    <dbReference type="NCBI Taxonomy" id="2726122"/>
    <lineage>
        <taxon>Bacteria</taxon>
        <taxon>Pseudomonadati</taxon>
        <taxon>Pseudomonadota</taxon>
        <taxon>Gammaproteobacteria</taxon>
        <taxon>Oceanospirillales</taxon>
        <taxon>Oceanospirillaceae</taxon>
        <taxon>Marinomonas</taxon>
    </lineage>
</organism>
<evidence type="ECO:0000256" key="1">
    <source>
        <dbReference type="ARBA" id="ARBA00009175"/>
    </source>
</evidence>